<evidence type="ECO:0008006" key="3">
    <source>
        <dbReference type="Google" id="ProtNLM"/>
    </source>
</evidence>
<dbReference type="PANTHER" id="PTHR47197">
    <property type="entry name" value="PROTEIN NIRF"/>
    <property type="match status" value="1"/>
</dbReference>
<dbReference type="Proteomes" id="UP001302222">
    <property type="component" value="Unassembled WGS sequence"/>
</dbReference>
<comment type="caution">
    <text evidence="1">The sequence shown here is derived from an EMBL/GenBank/DDBJ whole genome shotgun (WGS) entry which is preliminary data.</text>
</comment>
<dbReference type="InterPro" id="IPR011964">
    <property type="entry name" value="YVTN_b-propeller_repeat"/>
</dbReference>
<name>A0ABU5SH41_9BACT</name>
<dbReference type="InterPro" id="IPR051200">
    <property type="entry name" value="Host-pathogen_enzymatic-act"/>
</dbReference>
<protein>
    <recommendedName>
        <fullName evidence="3">YVTN family beta-propeller protein</fullName>
    </recommendedName>
</protein>
<evidence type="ECO:0000313" key="2">
    <source>
        <dbReference type="Proteomes" id="UP001302222"/>
    </source>
</evidence>
<reference evidence="1 2" key="1">
    <citation type="submission" date="2023-12" db="EMBL/GenBank/DDBJ databases">
        <title>Novel species of the genus Arcicella isolated from rivers.</title>
        <authorList>
            <person name="Lu H."/>
        </authorList>
    </citation>
    <scope>NUCLEOTIDE SEQUENCE [LARGE SCALE GENOMIC DNA]</scope>
    <source>
        <strain evidence="1 2">DC25W</strain>
    </source>
</reference>
<accession>A0ABU5SH41</accession>
<evidence type="ECO:0000313" key="1">
    <source>
        <dbReference type="EMBL" id="MEA5426616.1"/>
    </source>
</evidence>
<dbReference type="PANTHER" id="PTHR47197:SF3">
    <property type="entry name" value="DIHYDRO-HEME D1 DEHYDROGENASE"/>
    <property type="match status" value="1"/>
</dbReference>
<dbReference type="RefSeq" id="WP_323257938.1">
    <property type="nucleotide sequence ID" value="NZ_JAYGIM010000006.1"/>
</dbReference>
<keyword evidence="2" id="KW-1185">Reference proteome</keyword>
<dbReference type="EMBL" id="JAYGIM010000006">
    <property type="protein sequence ID" value="MEA5426616.1"/>
    <property type="molecule type" value="Genomic_DNA"/>
</dbReference>
<dbReference type="InterPro" id="IPR015943">
    <property type="entry name" value="WD40/YVTN_repeat-like_dom_sf"/>
</dbReference>
<sequence>MNKIITLSAIALISGVLTSCNSSENTAIPVLNINYPVAYVINGESSTMSIINLNTNELAGLVQLTEKSSDGMNMGKFLQYPHHVYLSPDKSTLAIAAPGMDLSESHNTTMTMEGKVALVDAKTGLVKKVIALPMSNHNVIYTLDGKEIWTSQMSEMGKVLVYDAQTLNLKNTITVGKEPAEVTFSADGTVAFVANGMDNTVMAIDPKTKTILATIPVGKNPVGAWIGSDNRMYVDNEDGQSISIIEVKTLKVVETITLGFMPGFAAFHNDTKELWVTDPMNGKVHWWTYDTAMRMFMKGGSFSTASGAHAIAFNNMTAYITNQESASLSIIDVKTHTKTKDLSVGQKPNGITIKL</sequence>
<dbReference type="PROSITE" id="PS51257">
    <property type="entry name" value="PROKAR_LIPOPROTEIN"/>
    <property type="match status" value="1"/>
</dbReference>
<dbReference type="Gene3D" id="2.130.10.10">
    <property type="entry name" value="YVTN repeat-like/Quinoprotein amine dehydrogenase"/>
    <property type="match status" value="2"/>
</dbReference>
<dbReference type="NCBIfam" id="TIGR02276">
    <property type="entry name" value="beta_rpt_yvtn"/>
    <property type="match status" value="2"/>
</dbReference>
<organism evidence="1 2">
    <name type="scientific">Arcicella lustrica</name>
    <dbReference type="NCBI Taxonomy" id="2984196"/>
    <lineage>
        <taxon>Bacteria</taxon>
        <taxon>Pseudomonadati</taxon>
        <taxon>Bacteroidota</taxon>
        <taxon>Cytophagia</taxon>
        <taxon>Cytophagales</taxon>
        <taxon>Flectobacillaceae</taxon>
        <taxon>Arcicella</taxon>
    </lineage>
</organism>
<dbReference type="SUPFAM" id="SSF51004">
    <property type="entry name" value="C-terminal (heme d1) domain of cytochrome cd1-nitrite reductase"/>
    <property type="match status" value="1"/>
</dbReference>
<gene>
    <name evidence="1" type="ORF">VB798_08545</name>
</gene>
<dbReference type="InterPro" id="IPR011048">
    <property type="entry name" value="Haem_d1_sf"/>
</dbReference>
<proteinExistence type="predicted"/>